<dbReference type="InterPro" id="IPR036890">
    <property type="entry name" value="HATPase_C_sf"/>
</dbReference>
<dbReference type="PROSITE" id="PS50110">
    <property type="entry name" value="RESPONSE_REGULATORY"/>
    <property type="match status" value="1"/>
</dbReference>
<dbReference type="InParanoid" id="E8R592"/>
<dbReference type="OrthoDB" id="290376at2"/>
<dbReference type="CDD" id="cd00082">
    <property type="entry name" value="HisKA"/>
    <property type="match status" value="1"/>
</dbReference>
<dbReference type="Gene3D" id="2.130.10.10">
    <property type="entry name" value="YVTN repeat-like/Quinoprotein amine dehydrogenase"/>
    <property type="match status" value="1"/>
</dbReference>
<dbReference type="Gene3D" id="1.10.287.130">
    <property type="match status" value="1"/>
</dbReference>
<keyword evidence="11" id="KW-1185">Reference proteome</keyword>
<dbReference type="SMART" id="SM00388">
    <property type="entry name" value="HisKA"/>
    <property type="match status" value="1"/>
</dbReference>
<proteinExistence type="predicted"/>
<dbReference type="PANTHER" id="PTHR43047">
    <property type="entry name" value="TWO-COMPONENT HISTIDINE PROTEIN KINASE"/>
    <property type="match status" value="1"/>
</dbReference>
<reference key="1">
    <citation type="submission" date="2010-11" db="EMBL/GenBank/DDBJ databases">
        <title>The complete sequence of chromosome of Isophaera pallida ATCC 43644.</title>
        <authorList>
            <consortium name="US DOE Joint Genome Institute (JGI-PGF)"/>
            <person name="Lucas S."/>
            <person name="Copeland A."/>
            <person name="Lapidus A."/>
            <person name="Bruce D."/>
            <person name="Goodwin L."/>
            <person name="Pitluck S."/>
            <person name="Kyrpides N."/>
            <person name="Mavromatis K."/>
            <person name="Pagani I."/>
            <person name="Ivanova N."/>
            <person name="Saunders E."/>
            <person name="Brettin T."/>
            <person name="Detter J.C."/>
            <person name="Han C."/>
            <person name="Tapia R."/>
            <person name="Land M."/>
            <person name="Hauser L."/>
            <person name="Markowitz V."/>
            <person name="Cheng J.-F."/>
            <person name="Hugenholtz P."/>
            <person name="Woyke T."/>
            <person name="Wu D."/>
            <person name="Eisen J.A."/>
        </authorList>
    </citation>
    <scope>NUCLEOTIDE SEQUENCE</scope>
    <source>
        <strain>ATCC 43644</strain>
    </source>
</reference>
<dbReference type="Pfam" id="PF00072">
    <property type="entry name" value="Response_reg"/>
    <property type="match status" value="1"/>
</dbReference>
<keyword evidence="5 10" id="KW-0418">Kinase</keyword>
<dbReference type="PRINTS" id="PR00344">
    <property type="entry name" value="BCTRLSENSOR"/>
</dbReference>
<dbReference type="eggNOG" id="COG3292">
    <property type="taxonomic scope" value="Bacteria"/>
</dbReference>
<evidence type="ECO:0000256" key="5">
    <source>
        <dbReference type="ARBA" id="ARBA00022777"/>
    </source>
</evidence>
<evidence type="ECO:0000313" key="10">
    <source>
        <dbReference type="EMBL" id="ADV63845.1"/>
    </source>
</evidence>
<dbReference type="eggNOG" id="COG0784">
    <property type="taxonomic scope" value="Bacteria"/>
</dbReference>
<feature type="region of interest" description="Disordered" evidence="7">
    <location>
        <begin position="1454"/>
        <end position="1477"/>
    </location>
</feature>
<feature type="region of interest" description="Disordered" evidence="7">
    <location>
        <begin position="1268"/>
        <end position="1290"/>
    </location>
</feature>
<dbReference type="eggNOG" id="COG2205">
    <property type="taxonomic scope" value="Bacteria"/>
</dbReference>
<comment type="catalytic activity">
    <reaction evidence="1">
        <text>ATP + protein L-histidine = ADP + protein N-phospho-L-histidine.</text>
        <dbReference type="EC" id="2.7.13.3"/>
    </reaction>
</comment>
<sequence>MAKPWCLPRPESARRHPFGWAATPRLHRSVPSRAGAPSEANPPTVRVGTDVMNCWSIALTLTLLIGTWPPTAWSKPIRSLPVRTSQPPLGQIEAAEDALRIRPYRPEIRSDPRRSTFDFTDDAGLTKTVALNIAFESDGQTVWVASANGVRKYDGYQWISYNVAEGLPSRFCRSVHVDGHGTVWVGTDLGVATLDRETNRFVPAEAINRQLAGLTVRRIRGGSDGSIWFCCDRWPSPDQPAGLCRLDPQTGDLVIYHQSDGLPDDHVYDTFVDSQGVRYALTSRGPAQFDPQSQRWFNPLAGSGLEGIDDPCWNGVESSRFGVMLISNGSMFVRPPAALKIAGDQDSPSFTRSAIGWRRYPLPSKINALVVTPDGRVYTANNQSHTRLVEFHEWDGRRFVPVTTDDLDLSRSGVWLEELALGTGNAIWVVAGSVLVRWEWEGAEWREYPGLPPPRFQDQSGRVWFVDERGATRVTPQNQWDRIEGFTWPNCLVDAQGQVWRWTARFAERWDDRSPLRFHLDDLHATTPDSSWDQLLGLIATHDGAVWAYGQLRHHPQAAEKDTGFGFRRWNGRDWRIVPSLTYADLIAYLGATSPADQTEVELVDLVDDRRGGLWILVKLTFQNRVDHRLLVHLEENSPTTDSVPRPRIENIDDQFNYNDLNWFQRKTKTNNIFDPRLAVDGQGRPWLFGLVGLSRRSEDGTWERIPEDRLPGRMIREVFGAGGAMWFFTSSVLGGEDGLATFRNDSWSTPRSCQNLPNLLGRRLSDGIVILRIDDQVLVERDRAGDAKPLQLHVPEAAKLNSAVITTDGTLWLGDSTGARRYRGDGLPPRTLADLVSNRLRVGEPLQPQVVGIERFRPLGGERTFRFSWRLNRGPWSDFQETIPPLATESLRPGTHRLEVVSMDEGGDIDPIPALVEFQLDPIPLQERGWFLPVVGAVGITLMSLAFASIRSALGMKRAKLAAEAASQAKTIFLAAISHELRTPLNAVLGMTRLLSDSTLETHQREQVREIELGAGRLLRVLNDLIDFTALETGRLHLDIRPVRLHDLLAESLASSREIAAQRGLEFQIHLPARDWVRVVTDPTRLGQVIDNLAGNAVKYTLKGSIDLTITFDPFHRQDTLPEELAERVAQYSLAEARQADHLAQMVIQVRDTGVGIAPDRLETIFLPFGGSTPSLETGARPAGSSRIGRGTTNNGLGLAVSRRLVERMGGTIEVSSIVGQGSVFTVRLPVGLFEEACSEDHSLMGEPALGGSNSAEAALLAATTASANPTANGQAESSPPSEDANPAAVVPPAVNPNESPLRTGEFGVTGNRPVVDLRSRTFDPEMGRRFPLEVLVADDVAVNQKLLASMLERFGYHADVVADGRQALDALAAKSYDLVMLDIHMPVMDGVEAARQIARAWPETRRPRLVAVTANARGEESAAWMNEGFVDILSKPIQPHELAETLERTGRWARKRRATPEASETDALVNDSPDN</sequence>
<keyword evidence="3 6" id="KW-0597">Phosphoprotein</keyword>
<feature type="domain" description="Response regulatory" evidence="9">
    <location>
        <begin position="1335"/>
        <end position="1452"/>
    </location>
</feature>
<evidence type="ECO:0000256" key="4">
    <source>
        <dbReference type="ARBA" id="ARBA00022679"/>
    </source>
</evidence>
<evidence type="ECO:0000256" key="1">
    <source>
        <dbReference type="ARBA" id="ARBA00000085"/>
    </source>
</evidence>
<dbReference type="HOGENOM" id="CLU_000445_28_2_0"/>
<dbReference type="InterPro" id="IPR015943">
    <property type="entry name" value="WD40/YVTN_repeat-like_dom_sf"/>
</dbReference>
<dbReference type="SUPFAM" id="SSF55874">
    <property type="entry name" value="ATPase domain of HSP90 chaperone/DNA topoisomerase II/histidine kinase"/>
    <property type="match status" value="1"/>
</dbReference>
<dbReference type="Pfam" id="PF02518">
    <property type="entry name" value="HATPase_c"/>
    <property type="match status" value="1"/>
</dbReference>
<organism evidence="10 11">
    <name type="scientific">Isosphaera pallida (strain ATCC 43644 / DSM 9630 / IS1B)</name>
    <dbReference type="NCBI Taxonomy" id="575540"/>
    <lineage>
        <taxon>Bacteria</taxon>
        <taxon>Pseudomonadati</taxon>
        <taxon>Planctomycetota</taxon>
        <taxon>Planctomycetia</taxon>
        <taxon>Isosphaerales</taxon>
        <taxon>Isosphaeraceae</taxon>
        <taxon>Isosphaera</taxon>
    </lineage>
</organism>
<dbReference type="InterPro" id="IPR011006">
    <property type="entry name" value="CheY-like_superfamily"/>
</dbReference>
<dbReference type="GO" id="GO:0000155">
    <property type="term" value="F:phosphorelay sensor kinase activity"/>
    <property type="evidence" value="ECO:0007669"/>
    <property type="project" value="InterPro"/>
</dbReference>
<protein>
    <recommendedName>
        <fullName evidence="2">histidine kinase</fullName>
        <ecNumber evidence="2">2.7.13.3</ecNumber>
    </recommendedName>
</protein>
<evidence type="ECO:0000313" key="11">
    <source>
        <dbReference type="Proteomes" id="UP000008631"/>
    </source>
</evidence>
<dbReference type="InterPro" id="IPR003661">
    <property type="entry name" value="HisK_dim/P_dom"/>
</dbReference>
<dbReference type="PROSITE" id="PS50109">
    <property type="entry name" value="HIS_KIN"/>
    <property type="match status" value="1"/>
</dbReference>
<dbReference type="InterPro" id="IPR003594">
    <property type="entry name" value="HATPase_dom"/>
</dbReference>
<dbReference type="Proteomes" id="UP000008631">
    <property type="component" value="Chromosome"/>
</dbReference>
<dbReference type="SMART" id="SM00387">
    <property type="entry name" value="HATPase_c"/>
    <property type="match status" value="1"/>
</dbReference>
<dbReference type="SMART" id="SM00448">
    <property type="entry name" value="REC"/>
    <property type="match status" value="1"/>
</dbReference>
<dbReference type="SUPFAM" id="SSF47384">
    <property type="entry name" value="Homodimeric domain of signal transducing histidine kinase"/>
    <property type="match status" value="1"/>
</dbReference>
<feature type="modified residue" description="4-aspartylphosphate" evidence="6">
    <location>
        <position position="1384"/>
    </location>
</feature>
<dbReference type="Gene3D" id="3.40.50.2300">
    <property type="match status" value="1"/>
</dbReference>
<dbReference type="CDD" id="cd17546">
    <property type="entry name" value="REC_hyHK_CKI1_RcsC-like"/>
    <property type="match status" value="1"/>
</dbReference>
<evidence type="ECO:0000256" key="2">
    <source>
        <dbReference type="ARBA" id="ARBA00012438"/>
    </source>
</evidence>
<feature type="domain" description="Histidine kinase" evidence="8">
    <location>
        <begin position="977"/>
        <end position="1234"/>
    </location>
</feature>
<evidence type="ECO:0000256" key="3">
    <source>
        <dbReference type="ARBA" id="ARBA00022553"/>
    </source>
</evidence>
<dbReference type="EC" id="2.7.13.3" evidence="2"/>
<dbReference type="KEGG" id="ipa:Isop_3283"/>
<dbReference type="Pfam" id="PF00512">
    <property type="entry name" value="HisKA"/>
    <property type="match status" value="1"/>
</dbReference>
<keyword evidence="4" id="KW-0808">Transferase</keyword>
<dbReference type="PANTHER" id="PTHR43047:SF64">
    <property type="entry name" value="HISTIDINE KINASE CONTAINING CHEY-HOMOLOGOUS RECEIVER DOMAIN AND PAS DOMAIN-RELATED"/>
    <property type="match status" value="1"/>
</dbReference>
<reference evidence="10 11" key="2">
    <citation type="journal article" date="2011" name="Stand. Genomic Sci.">
        <title>Complete genome sequence of Isosphaera pallida type strain (IS1B).</title>
        <authorList>
            <consortium name="US DOE Joint Genome Institute (JGI-PGF)"/>
            <person name="Goker M."/>
            <person name="Cleland D."/>
            <person name="Saunders E."/>
            <person name="Lapidus A."/>
            <person name="Nolan M."/>
            <person name="Lucas S."/>
            <person name="Hammon N."/>
            <person name="Deshpande S."/>
            <person name="Cheng J.F."/>
            <person name="Tapia R."/>
            <person name="Han C."/>
            <person name="Goodwin L."/>
            <person name="Pitluck S."/>
            <person name="Liolios K."/>
            <person name="Pagani I."/>
            <person name="Ivanova N."/>
            <person name="Mavromatis K."/>
            <person name="Pati A."/>
            <person name="Chen A."/>
            <person name="Palaniappan K."/>
            <person name="Land M."/>
            <person name="Hauser L."/>
            <person name="Chang Y.J."/>
            <person name="Jeffries C.D."/>
            <person name="Detter J.C."/>
            <person name="Beck B."/>
            <person name="Woyke T."/>
            <person name="Bristow J."/>
            <person name="Eisen J.A."/>
            <person name="Markowitz V."/>
            <person name="Hugenholtz P."/>
            <person name="Kyrpides N.C."/>
            <person name="Klenk H.P."/>
        </authorList>
    </citation>
    <scope>NUCLEOTIDE SEQUENCE [LARGE SCALE GENOMIC DNA]</scope>
    <source>
        <strain evidence="11">ATCC 43644 / DSM 9630 / IS1B</strain>
    </source>
</reference>
<name>E8R592_ISOPI</name>
<gene>
    <name evidence="10" type="ordered locus">Isop_3283</name>
</gene>
<dbReference type="Gene3D" id="3.30.565.10">
    <property type="entry name" value="Histidine kinase-like ATPase, C-terminal domain"/>
    <property type="match status" value="1"/>
</dbReference>
<dbReference type="EMBL" id="CP002353">
    <property type="protein sequence ID" value="ADV63845.1"/>
    <property type="molecule type" value="Genomic_DNA"/>
</dbReference>
<dbReference type="InterPro" id="IPR001789">
    <property type="entry name" value="Sig_transdc_resp-reg_receiver"/>
</dbReference>
<dbReference type="STRING" id="575540.Isop_3283"/>
<dbReference type="SUPFAM" id="SSF63829">
    <property type="entry name" value="Calcium-dependent phosphotriesterase"/>
    <property type="match status" value="2"/>
</dbReference>
<evidence type="ECO:0000256" key="7">
    <source>
        <dbReference type="SAM" id="MobiDB-lite"/>
    </source>
</evidence>
<dbReference type="InterPro" id="IPR036097">
    <property type="entry name" value="HisK_dim/P_sf"/>
</dbReference>
<evidence type="ECO:0000256" key="6">
    <source>
        <dbReference type="PROSITE-ProRule" id="PRU00169"/>
    </source>
</evidence>
<dbReference type="InterPro" id="IPR004358">
    <property type="entry name" value="Sig_transdc_His_kin-like_C"/>
</dbReference>
<evidence type="ECO:0000259" key="9">
    <source>
        <dbReference type="PROSITE" id="PS50110"/>
    </source>
</evidence>
<accession>E8R592</accession>
<evidence type="ECO:0000259" key="8">
    <source>
        <dbReference type="PROSITE" id="PS50109"/>
    </source>
</evidence>
<dbReference type="InterPro" id="IPR005467">
    <property type="entry name" value="His_kinase_dom"/>
</dbReference>
<dbReference type="SUPFAM" id="SSF52172">
    <property type="entry name" value="CheY-like"/>
    <property type="match status" value="1"/>
</dbReference>